<name>A0A7Z0IZW3_RHILE</name>
<dbReference type="AlphaFoldDB" id="A0A7Z0IZW3"/>
<protein>
    <recommendedName>
        <fullName evidence="3">DUF2218 domain-containing protein</fullName>
    </recommendedName>
</protein>
<comment type="caution">
    <text evidence="1">The sequence shown here is derived from an EMBL/GenBank/DDBJ whole genome shotgun (WGS) entry which is preliminary data.</text>
</comment>
<reference evidence="1 2" key="1">
    <citation type="submission" date="2020-07" db="EMBL/GenBank/DDBJ databases">
        <title>Genomic Encyclopedia of Type Strains, Phase IV (KMG-V): Genome sequencing to study the core and pangenomes of soil and plant-associated prokaryotes.</title>
        <authorList>
            <person name="Whitman W."/>
        </authorList>
    </citation>
    <scope>NUCLEOTIDE SEQUENCE [LARGE SCALE GENOMIC DNA]</scope>
    <source>
        <strain evidence="1 2">SEMIA 4052</strain>
    </source>
</reference>
<sequence length="115" mass="12618">MRHYVAEAFVAVTDAPCVAERICTWIRHFCGAIVTEGCDRILTFEDGRAIIRLTGDGLFFRVSARDLVTTYGIRALIEGSLLKLASSSAMSTKLFPAMVSHFVWSTTAWPTDTAG</sequence>
<dbReference type="Proteomes" id="UP000535276">
    <property type="component" value="Unassembled WGS sequence"/>
</dbReference>
<accession>A0A7Z0IZW3</accession>
<evidence type="ECO:0000313" key="2">
    <source>
        <dbReference type="Proteomes" id="UP000535276"/>
    </source>
</evidence>
<evidence type="ECO:0000313" key="1">
    <source>
        <dbReference type="EMBL" id="NYJ13073.1"/>
    </source>
</evidence>
<proteinExistence type="predicted"/>
<organism evidence="1 2">
    <name type="scientific">Rhizobium leguminosarum</name>
    <dbReference type="NCBI Taxonomy" id="384"/>
    <lineage>
        <taxon>Bacteria</taxon>
        <taxon>Pseudomonadati</taxon>
        <taxon>Pseudomonadota</taxon>
        <taxon>Alphaproteobacteria</taxon>
        <taxon>Hyphomicrobiales</taxon>
        <taxon>Rhizobiaceae</taxon>
        <taxon>Rhizobium/Agrobacterium group</taxon>
        <taxon>Rhizobium</taxon>
    </lineage>
</organism>
<dbReference type="EMBL" id="JACBZV010000007">
    <property type="protein sequence ID" value="NYJ13073.1"/>
    <property type="molecule type" value="Genomic_DNA"/>
</dbReference>
<evidence type="ECO:0008006" key="3">
    <source>
        <dbReference type="Google" id="ProtNLM"/>
    </source>
</evidence>
<dbReference type="RefSeq" id="WP_432444637.1">
    <property type="nucleotide sequence ID" value="NZ_JACBZV010000007.1"/>
</dbReference>
<gene>
    <name evidence="1" type="ORF">GGI64_004154</name>
</gene>